<reference evidence="7" key="1">
    <citation type="submission" date="2020-08" db="EMBL/GenBank/DDBJ databases">
        <title>Sequencing the genomes of 1000 actinobacteria strains.</title>
        <authorList>
            <person name="Klenk H.-P."/>
        </authorList>
    </citation>
    <scope>NUCLEOTIDE SEQUENCE [LARGE SCALE GENOMIC DNA]</scope>
    <source>
        <strain evidence="7">DSM 27064</strain>
    </source>
</reference>
<evidence type="ECO:0000259" key="6">
    <source>
        <dbReference type="SMART" id="SM00644"/>
    </source>
</evidence>
<dbReference type="EC" id="3.5.1.28" evidence="2"/>
<dbReference type="AlphaFoldDB" id="A0A840DPW5"/>
<dbReference type="RefSeq" id="WP_183304959.1">
    <property type="nucleotide sequence ID" value="NZ_JACIFD010000014.1"/>
</dbReference>
<comment type="catalytic activity">
    <reaction evidence="1">
        <text>Hydrolyzes the link between N-acetylmuramoyl residues and L-amino acid residues in certain cell-wall glycopeptides.</text>
        <dbReference type="EC" id="3.5.1.28"/>
    </reaction>
</comment>
<feature type="compositionally biased region" description="Pro residues" evidence="5">
    <location>
        <begin position="236"/>
        <end position="247"/>
    </location>
</feature>
<evidence type="ECO:0000256" key="4">
    <source>
        <dbReference type="ARBA" id="ARBA00023316"/>
    </source>
</evidence>
<dbReference type="CDD" id="cd06583">
    <property type="entry name" value="PGRP"/>
    <property type="match status" value="1"/>
</dbReference>
<dbReference type="Proteomes" id="UP000571183">
    <property type="component" value="Unassembled WGS sequence"/>
</dbReference>
<proteinExistence type="predicted"/>
<protein>
    <recommendedName>
        <fullName evidence="2">N-acetylmuramoyl-L-alanine amidase</fullName>
        <ecNumber evidence="2">3.5.1.28</ecNumber>
    </recommendedName>
</protein>
<keyword evidence="8" id="KW-1185">Reference proteome</keyword>
<dbReference type="PANTHER" id="PTHR30417:SF1">
    <property type="entry name" value="N-ACETYLMURAMOYL-L-ALANINE AMIDASE AMID"/>
    <property type="match status" value="1"/>
</dbReference>
<evidence type="ECO:0000256" key="2">
    <source>
        <dbReference type="ARBA" id="ARBA00011901"/>
    </source>
</evidence>
<dbReference type="InterPro" id="IPR051206">
    <property type="entry name" value="NAMLAA_amidase_2"/>
</dbReference>
<dbReference type="SUPFAM" id="SSF55846">
    <property type="entry name" value="N-acetylmuramoyl-L-alanine amidase-like"/>
    <property type="match status" value="1"/>
</dbReference>
<dbReference type="SMART" id="SM00644">
    <property type="entry name" value="Ami_2"/>
    <property type="match status" value="1"/>
</dbReference>
<dbReference type="GO" id="GO:0009254">
    <property type="term" value="P:peptidoglycan turnover"/>
    <property type="evidence" value="ECO:0007669"/>
    <property type="project" value="TreeGrafter"/>
</dbReference>
<evidence type="ECO:0000256" key="5">
    <source>
        <dbReference type="SAM" id="MobiDB-lite"/>
    </source>
</evidence>
<dbReference type="InterPro" id="IPR036505">
    <property type="entry name" value="Amidase/PGRP_sf"/>
</dbReference>
<comment type="caution">
    <text evidence="7">The sequence shown here is derived from an EMBL/GenBank/DDBJ whole genome shotgun (WGS) entry which is preliminary data.</text>
</comment>
<feature type="region of interest" description="Disordered" evidence="5">
    <location>
        <begin position="230"/>
        <end position="252"/>
    </location>
</feature>
<sequence length="351" mass="39117">MFKRDFSKLITRAVQHHSKFHSRGNLTPQRLIVHHWGGTTGGDQRLMNPNAEVSATYILYSDGTLIGQIPEFLCPWTSNNWQGRHDQNAITVEIQNSATGGDWPVTDAAFNKLVELLADLAKHYGWNLTDPATVIGHRDVNPTTCPGNYLYSRLGLLRERALAVMGRPGVPVQPARHDFTAIVRGVRLGNYGVGVDRTRALEERYPGYGAAIQQEVNRQIREGEPIGAAARITHTPPTPNTPPPPTAPAAKKIDVSHAAVRVRAGRYGNGAERKQQLGREFPGRLTEIEQEVNEQKRINQAAGFDICLLASEIRGGRYGNGAERQRRLKPEHRARYKEIDAEVKRQKTLVR</sequence>
<keyword evidence="4" id="KW-0961">Cell wall biogenesis/degradation</keyword>
<dbReference type="Gene3D" id="3.40.80.10">
    <property type="entry name" value="Peptidoglycan recognition protein-like"/>
    <property type="match status" value="1"/>
</dbReference>
<dbReference type="InterPro" id="IPR002502">
    <property type="entry name" value="Amidase_domain"/>
</dbReference>
<dbReference type="GO" id="GO:0008745">
    <property type="term" value="F:N-acetylmuramoyl-L-alanine amidase activity"/>
    <property type="evidence" value="ECO:0007669"/>
    <property type="project" value="UniProtKB-EC"/>
</dbReference>
<name>A0A840DPW5_9MICO</name>
<dbReference type="GO" id="GO:0071555">
    <property type="term" value="P:cell wall organization"/>
    <property type="evidence" value="ECO:0007669"/>
    <property type="project" value="UniProtKB-KW"/>
</dbReference>
<evidence type="ECO:0000313" key="8">
    <source>
        <dbReference type="Proteomes" id="UP000571183"/>
    </source>
</evidence>
<dbReference type="GO" id="GO:0009253">
    <property type="term" value="P:peptidoglycan catabolic process"/>
    <property type="evidence" value="ECO:0007669"/>
    <property type="project" value="InterPro"/>
</dbReference>
<accession>A0A840DPW5</accession>
<dbReference type="Pfam" id="PF01510">
    <property type="entry name" value="Amidase_2"/>
    <property type="match status" value="1"/>
</dbReference>
<feature type="domain" description="N-acetylmuramoyl-L-alanine amidase" evidence="6">
    <location>
        <begin position="18"/>
        <end position="147"/>
    </location>
</feature>
<gene>
    <name evidence="7" type="ORF">F5897_001361</name>
</gene>
<evidence type="ECO:0000256" key="3">
    <source>
        <dbReference type="ARBA" id="ARBA00022801"/>
    </source>
</evidence>
<evidence type="ECO:0000313" key="7">
    <source>
        <dbReference type="EMBL" id="MBB4072038.1"/>
    </source>
</evidence>
<evidence type="ECO:0000256" key="1">
    <source>
        <dbReference type="ARBA" id="ARBA00001561"/>
    </source>
</evidence>
<organism evidence="7 8">
    <name type="scientific">Canibacter oris</name>
    <dbReference type="NCBI Taxonomy" id="1365628"/>
    <lineage>
        <taxon>Bacteria</taxon>
        <taxon>Bacillati</taxon>
        <taxon>Actinomycetota</taxon>
        <taxon>Actinomycetes</taxon>
        <taxon>Micrococcales</taxon>
        <taxon>Microbacteriaceae</taxon>
        <taxon>Canibacter</taxon>
    </lineage>
</organism>
<keyword evidence="3" id="KW-0378">Hydrolase</keyword>
<dbReference type="PANTHER" id="PTHR30417">
    <property type="entry name" value="N-ACETYLMURAMOYL-L-ALANINE AMIDASE AMID"/>
    <property type="match status" value="1"/>
</dbReference>
<dbReference type="EMBL" id="JACIFD010000014">
    <property type="protein sequence ID" value="MBB4072038.1"/>
    <property type="molecule type" value="Genomic_DNA"/>
</dbReference>